<feature type="transmembrane region" description="Helical" evidence="2">
    <location>
        <begin position="13"/>
        <end position="34"/>
    </location>
</feature>
<feature type="transmembrane region" description="Helical" evidence="2">
    <location>
        <begin position="346"/>
        <end position="366"/>
    </location>
</feature>
<dbReference type="PANTHER" id="PTHR30221">
    <property type="entry name" value="SMALL-CONDUCTANCE MECHANOSENSITIVE CHANNEL"/>
    <property type="match status" value="1"/>
</dbReference>
<organism evidence="3 4">
    <name type="scientific">Edaphobacillus lindanitolerans</name>
    <dbReference type="NCBI Taxonomy" id="550447"/>
    <lineage>
        <taxon>Bacteria</taxon>
        <taxon>Bacillati</taxon>
        <taxon>Bacillota</taxon>
        <taxon>Bacilli</taxon>
        <taxon>Bacillales</taxon>
        <taxon>Bacillaceae</taxon>
        <taxon>Edaphobacillus</taxon>
    </lineage>
</organism>
<feature type="transmembrane region" description="Helical" evidence="2">
    <location>
        <begin position="453"/>
        <end position="475"/>
    </location>
</feature>
<sequence length="599" mass="65128">MIDEWNYNRYLDWIPELLLGLVVLIVGYIIAKILESVVDKGLRKGRLDERVNMTKDKTKWTPTRIISKVVFWGILLLAFMIFFNMVNMGPVAQPFAEIFAGFSGLVKGVIKAGLILLVAWIIATLAKKGIQMLGGKVNFNRMLSRTGQEPADVNKAKWVDTAANVVFYLILLLFIPAMLDALNLHGISGPFEGMLQAFLAFIPNLVGAVLIFAVGYLVAKIVRDILTKFLEAAGLNRLAQRMHISDYVKGTSLAKAIGTIVFILIMIPVTISALETLNIRGISEPAIAMLNDILAMIPNIAVAVLLILAGVFLAKWLKGVVVSLLDNLGLNSLAGKMGMKDSGSSSLSISNIIGTIVQIIVILMFVAEALQIVNLAFMTGLATAIFAYLPMVIAAVVILAVGFWLANLAERFVGSILKNASGEPHVLRFVAKYAILAFAFFMAISQLGIAPMIINTAFLLILGGLALAFGLAFGLGGREHASRYLSKMETDLQQTEVSKTDWKQEKQQMKQESESAKQQAKQGMEQSKYEARRTREDIGQEAKRSAERGRDNATGMAGGNPADTGITGGTETGRYDSGIGDANFTRPLDQGEGEDNHDR</sequence>
<feature type="transmembrane region" description="Helical" evidence="2">
    <location>
        <begin position="65"/>
        <end position="86"/>
    </location>
</feature>
<feature type="transmembrane region" description="Helical" evidence="2">
    <location>
        <begin position="293"/>
        <end position="314"/>
    </location>
</feature>
<dbReference type="InterPro" id="IPR011014">
    <property type="entry name" value="MscS_channel_TM-2"/>
</dbReference>
<keyword evidence="2" id="KW-1133">Transmembrane helix</keyword>
<dbReference type="PANTHER" id="PTHR30221:SF1">
    <property type="entry name" value="SMALL-CONDUCTANCE MECHANOSENSITIVE CHANNEL"/>
    <property type="match status" value="1"/>
</dbReference>
<dbReference type="InterPro" id="IPR045275">
    <property type="entry name" value="MscS_archaea/bacteria_type"/>
</dbReference>
<keyword evidence="2" id="KW-0472">Membrane</keyword>
<dbReference type="OrthoDB" id="1411407at2"/>
<feature type="transmembrane region" description="Helical" evidence="2">
    <location>
        <begin position="426"/>
        <end position="447"/>
    </location>
</feature>
<evidence type="ECO:0000313" key="4">
    <source>
        <dbReference type="Proteomes" id="UP000187550"/>
    </source>
</evidence>
<feature type="region of interest" description="Disordered" evidence="1">
    <location>
        <begin position="495"/>
        <end position="599"/>
    </location>
</feature>
<gene>
    <name evidence="3" type="ORF">SAMN05428946_1129</name>
</gene>
<keyword evidence="2" id="KW-0812">Transmembrane</keyword>
<evidence type="ECO:0000256" key="1">
    <source>
        <dbReference type="SAM" id="MobiDB-lite"/>
    </source>
</evidence>
<feature type="transmembrane region" description="Helical" evidence="2">
    <location>
        <begin position="197"/>
        <end position="219"/>
    </location>
</feature>
<dbReference type="Proteomes" id="UP000187550">
    <property type="component" value="Unassembled WGS sequence"/>
</dbReference>
<dbReference type="InterPro" id="IPR008910">
    <property type="entry name" value="MSC_TM_helix"/>
</dbReference>
<dbReference type="Gene3D" id="1.10.287.1260">
    <property type="match status" value="3"/>
</dbReference>
<dbReference type="AlphaFoldDB" id="A0A1U7PP08"/>
<dbReference type="EMBL" id="FTPL01000001">
    <property type="protein sequence ID" value="SIT75043.1"/>
    <property type="molecule type" value="Genomic_DNA"/>
</dbReference>
<dbReference type="GO" id="GO:0008381">
    <property type="term" value="F:mechanosensitive monoatomic ion channel activity"/>
    <property type="evidence" value="ECO:0007669"/>
    <property type="project" value="InterPro"/>
</dbReference>
<name>A0A1U7PP08_9BACI</name>
<evidence type="ECO:0000313" key="3">
    <source>
        <dbReference type="EMBL" id="SIT75043.1"/>
    </source>
</evidence>
<dbReference type="SUPFAM" id="SSF82861">
    <property type="entry name" value="Mechanosensitive channel protein MscS (YggB), transmembrane region"/>
    <property type="match status" value="1"/>
</dbReference>
<feature type="compositionally biased region" description="Basic and acidic residues" evidence="1">
    <location>
        <begin position="527"/>
        <end position="551"/>
    </location>
</feature>
<reference evidence="4" key="1">
    <citation type="submission" date="2017-01" db="EMBL/GenBank/DDBJ databases">
        <authorList>
            <person name="Varghese N."/>
            <person name="Submissions S."/>
        </authorList>
    </citation>
    <scope>NUCLEOTIDE SEQUENCE [LARGE SCALE GENOMIC DNA]</scope>
    <source>
        <strain evidence="4">MNA4</strain>
    </source>
</reference>
<dbReference type="RefSeq" id="WP_076757336.1">
    <property type="nucleotide sequence ID" value="NZ_FTPL01000001.1"/>
</dbReference>
<feature type="compositionally biased region" description="Basic and acidic residues" evidence="1">
    <location>
        <begin position="498"/>
        <end position="515"/>
    </location>
</feature>
<feature type="transmembrane region" description="Helical" evidence="2">
    <location>
        <begin position="98"/>
        <end position="123"/>
    </location>
</feature>
<feature type="transmembrane region" description="Helical" evidence="2">
    <location>
        <begin position="165"/>
        <end position="185"/>
    </location>
</feature>
<feature type="transmembrane region" description="Helical" evidence="2">
    <location>
        <begin position="252"/>
        <end position="273"/>
    </location>
</feature>
<feature type="transmembrane region" description="Helical" evidence="2">
    <location>
        <begin position="372"/>
        <end position="405"/>
    </location>
</feature>
<dbReference type="GO" id="GO:0016020">
    <property type="term" value="C:membrane"/>
    <property type="evidence" value="ECO:0007669"/>
    <property type="project" value="InterPro"/>
</dbReference>
<accession>A0A1U7PP08</accession>
<dbReference type="NCBIfam" id="NF033912">
    <property type="entry name" value="msc"/>
    <property type="match status" value="1"/>
</dbReference>
<keyword evidence="4" id="KW-1185">Reference proteome</keyword>
<evidence type="ECO:0000256" key="2">
    <source>
        <dbReference type="SAM" id="Phobius"/>
    </source>
</evidence>
<dbReference type="STRING" id="550447.SAMN05428946_1129"/>
<dbReference type="Pfam" id="PF05552">
    <property type="entry name" value="MS_channel_1st_1"/>
    <property type="match status" value="4"/>
</dbReference>
<protein>
    <submittedName>
        <fullName evidence="3">Conserved TM helix</fullName>
    </submittedName>
</protein>
<proteinExistence type="predicted"/>